<keyword evidence="3" id="KW-1185">Reference proteome</keyword>
<organism evidence="2 3">
    <name type="scientific">Alicyclobacillus sendaiensis PA2</name>
    <dbReference type="NCBI Taxonomy" id="3029425"/>
    <lineage>
        <taxon>Bacteria</taxon>
        <taxon>Bacillati</taxon>
        <taxon>Bacillota</taxon>
        <taxon>Bacilli</taxon>
        <taxon>Bacillales</taxon>
        <taxon>Alicyclobacillaceae</taxon>
        <taxon>Alicyclobacillus</taxon>
    </lineage>
</organism>
<proteinExistence type="predicted"/>
<reference evidence="2 3" key="1">
    <citation type="submission" date="2023-04" db="EMBL/GenBank/DDBJ databases">
        <title>A. sendaiensis sub sp. chiapanensis a novel subspecie with specific adaptation in bacterial cell wall isolated from an active volcano.</title>
        <authorList>
            <person name="Alvarez Gutierrez P.E."/>
            <person name="Ortiz Cortes L.Y."/>
        </authorList>
    </citation>
    <scope>NUCLEOTIDE SEQUENCE [LARGE SCALE GENOMIC DNA]</scope>
    <source>
        <strain evidence="2 3">PA2</strain>
    </source>
</reference>
<protein>
    <recommendedName>
        <fullName evidence="4">Transmembrane protein</fullName>
    </recommendedName>
</protein>
<evidence type="ECO:0000256" key="1">
    <source>
        <dbReference type="SAM" id="Phobius"/>
    </source>
</evidence>
<feature type="transmembrane region" description="Helical" evidence="1">
    <location>
        <begin position="62"/>
        <end position="81"/>
    </location>
</feature>
<sequence length="82" mass="9284">MRKRRPNKSGRGYEGARNSIAHLPDLRRKSSTLFLFIPSNAVAAQWVGVVFYAYLIAIHIKIAIHVMIEIIGHVSFLINIII</sequence>
<evidence type="ECO:0000313" key="2">
    <source>
        <dbReference type="EMBL" id="MDI9258944.1"/>
    </source>
</evidence>
<evidence type="ECO:0008006" key="4">
    <source>
        <dbReference type="Google" id="ProtNLM"/>
    </source>
</evidence>
<keyword evidence="1" id="KW-1133">Transmembrane helix</keyword>
<keyword evidence="1" id="KW-0812">Transmembrane</keyword>
<evidence type="ECO:0000313" key="3">
    <source>
        <dbReference type="Proteomes" id="UP001529245"/>
    </source>
</evidence>
<accession>A0ABT6XV29</accession>
<gene>
    <name evidence="2" type="ORF">QID03_01940</name>
</gene>
<keyword evidence="1" id="KW-0472">Membrane</keyword>
<dbReference type="RefSeq" id="WP_062305215.1">
    <property type="nucleotide sequence ID" value="NZ_JASGCB010000002.1"/>
</dbReference>
<dbReference type="Proteomes" id="UP001529245">
    <property type="component" value="Unassembled WGS sequence"/>
</dbReference>
<dbReference type="EMBL" id="JASGCB010000002">
    <property type="protein sequence ID" value="MDI9258944.1"/>
    <property type="molecule type" value="Genomic_DNA"/>
</dbReference>
<name>A0ABT6XV29_ALISE</name>
<feature type="transmembrane region" description="Helical" evidence="1">
    <location>
        <begin position="33"/>
        <end position="56"/>
    </location>
</feature>
<comment type="caution">
    <text evidence="2">The sequence shown here is derived from an EMBL/GenBank/DDBJ whole genome shotgun (WGS) entry which is preliminary data.</text>
</comment>